<evidence type="ECO:0000256" key="1">
    <source>
        <dbReference type="ARBA" id="ARBA00004651"/>
    </source>
</evidence>
<comment type="subcellular location">
    <subcellularLocation>
        <location evidence="1 10">Cell membrane</location>
        <topology evidence="1 10">Multi-pass membrane protein</topology>
    </subcellularLocation>
</comment>
<evidence type="ECO:0000256" key="8">
    <source>
        <dbReference type="ARBA" id="ARBA00035585"/>
    </source>
</evidence>
<name>A0A3S4BMB2_9MICO</name>
<accession>A0A3S4BMB2</accession>
<feature type="compositionally biased region" description="Gly residues" evidence="11">
    <location>
        <begin position="44"/>
        <end position="55"/>
    </location>
</feature>
<keyword evidence="3 10" id="KW-0812">Transmembrane</keyword>
<keyword evidence="5 10" id="KW-0472">Membrane</keyword>
<feature type="transmembrane region" description="Helical" evidence="10">
    <location>
        <begin position="140"/>
        <end position="159"/>
    </location>
</feature>
<feature type="transmembrane region" description="Helical" evidence="10">
    <location>
        <begin position="179"/>
        <end position="200"/>
    </location>
</feature>
<keyword evidence="10" id="KW-0479">Metal-binding</keyword>
<keyword evidence="2 10" id="KW-1003">Cell membrane</keyword>
<keyword evidence="10" id="KW-0915">Sodium</keyword>
<dbReference type="GO" id="GO:0046872">
    <property type="term" value="F:metal ion binding"/>
    <property type="evidence" value="ECO:0007669"/>
    <property type="project" value="UniProtKB-KW"/>
</dbReference>
<evidence type="ECO:0000256" key="2">
    <source>
        <dbReference type="ARBA" id="ARBA00022475"/>
    </source>
</evidence>
<comment type="caution">
    <text evidence="12">The sequence shown here is derived from an EMBL/GenBank/DDBJ whole genome shotgun (WGS) entry which is preliminary data.</text>
</comment>
<dbReference type="PANTHER" id="PTHR28259">
    <property type="entry name" value="FLUORIDE EXPORT PROTEIN 1-RELATED"/>
    <property type="match status" value="1"/>
</dbReference>
<organism evidence="12 13">
    <name type="scientific">Labedella phragmitis</name>
    <dbReference type="NCBI Taxonomy" id="2498849"/>
    <lineage>
        <taxon>Bacteria</taxon>
        <taxon>Bacillati</taxon>
        <taxon>Actinomycetota</taxon>
        <taxon>Actinomycetes</taxon>
        <taxon>Micrococcales</taxon>
        <taxon>Microbacteriaceae</taxon>
        <taxon>Labedella</taxon>
    </lineage>
</organism>
<evidence type="ECO:0000256" key="10">
    <source>
        <dbReference type="HAMAP-Rule" id="MF_00454"/>
    </source>
</evidence>
<feature type="binding site" evidence="10">
    <location>
        <position position="153"/>
    </location>
    <ligand>
        <name>Na(+)</name>
        <dbReference type="ChEBI" id="CHEBI:29101"/>
        <note>structural</note>
    </ligand>
</feature>
<dbReference type="GO" id="GO:0140114">
    <property type="term" value="P:cellular detoxification of fluoride"/>
    <property type="evidence" value="ECO:0007669"/>
    <property type="project" value="UniProtKB-UniRule"/>
</dbReference>
<dbReference type="InterPro" id="IPR003691">
    <property type="entry name" value="FluC"/>
</dbReference>
<evidence type="ECO:0000256" key="9">
    <source>
        <dbReference type="ARBA" id="ARBA00049940"/>
    </source>
</evidence>
<evidence type="ECO:0000256" key="4">
    <source>
        <dbReference type="ARBA" id="ARBA00022989"/>
    </source>
</evidence>
<keyword evidence="4 10" id="KW-1133">Transmembrane helix</keyword>
<evidence type="ECO:0000256" key="3">
    <source>
        <dbReference type="ARBA" id="ARBA00022692"/>
    </source>
</evidence>
<dbReference type="Pfam" id="PF02537">
    <property type="entry name" value="CRCB"/>
    <property type="match status" value="1"/>
</dbReference>
<sequence>MDRRRHARAGLPSRAAGVLHGIHCGASRPPTATARHRRPPLAGPSGGRPAVGGGVTEPSGDHSPPAPTRGITWPHRRSAGVVFVGGTLGTAARAALLAAVPYDATWPLGVFVANALGSFLLGLLVMVVARSTRSRRIENLRLLLGTGVLGGFTTYSALAADTVALASEGSLIEAVVYPLASVIIGAAAAVLGMVMGNTVASGGRR</sequence>
<dbReference type="Proteomes" id="UP000288547">
    <property type="component" value="Unassembled WGS sequence"/>
</dbReference>
<dbReference type="EMBL" id="RZNB01000001">
    <property type="protein sequence ID" value="RWZ53172.1"/>
    <property type="molecule type" value="Genomic_DNA"/>
</dbReference>
<feature type="region of interest" description="Disordered" evidence="11">
    <location>
        <begin position="1"/>
        <end position="73"/>
    </location>
</feature>
<keyword evidence="13" id="KW-1185">Reference proteome</keyword>
<evidence type="ECO:0000256" key="11">
    <source>
        <dbReference type="SAM" id="MobiDB-lite"/>
    </source>
</evidence>
<dbReference type="GO" id="GO:0062054">
    <property type="term" value="F:fluoride channel activity"/>
    <property type="evidence" value="ECO:0007669"/>
    <property type="project" value="UniProtKB-UniRule"/>
</dbReference>
<evidence type="ECO:0000313" key="12">
    <source>
        <dbReference type="EMBL" id="RWZ53172.1"/>
    </source>
</evidence>
<evidence type="ECO:0000256" key="7">
    <source>
        <dbReference type="ARBA" id="ARBA00035120"/>
    </source>
</evidence>
<dbReference type="AlphaFoldDB" id="A0A3S4BMB2"/>
<dbReference type="HAMAP" id="MF_00454">
    <property type="entry name" value="FluC"/>
    <property type="match status" value="1"/>
</dbReference>
<comment type="activity regulation">
    <text evidence="10">Na(+) is not transported, but it plays an essential structural role and its presence is essential for fluoride channel function.</text>
</comment>
<keyword evidence="10" id="KW-0406">Ion transport</keyword>
<feature type="binding site" evidence="10">
    <location>
        <position position="150"/>
    </location>
    <ligand>
        <name>Na(+)</name>
        <dbReference type="ChEBI" id="CHEBI:29101"/>
        <note>structural</note>
    </ligand>
</feature>
<evidence type="ECO:0000313" key="13">
    <source>
        <dbReference type="Proteomes" id="UP000288547"/>
    </source>
</evidence>
<reference evidence="12 13" key="1">
    <citation type="submission" date="2018-12" db="EMBL/GenBank/DDBJ databases">
        <authorList>
            <person name="Li F."/>
        </authorList>
    </citation>
    <scope>NUCLEOTIDE SEQUENCE [LARGE SCALE GENOMIC DNA]</scope>
    <source>
        <strain evidence="12 13">11W25H-1</strain>
    </source>
</reference>
<feature type="transmembrane region" description="Helical" evidence="10">
    <location>
        <begin position="106"/>
        <end position="128"/>
    </location>
</feature>
<dbReference type="OrthoDB" id="9806299at2"/>
<proteinExistence type="inferred from homology"/>
<dbReference type="GO" id="GO:0005886">
    <property type="term" value="C:plasma membrane"/>
    <property type="evidence" value="ECO:0007669"/>
    <property type="project" value="UniProtKB-SubCell"/>
</dbReference>
<keyword evidence="6 10" id="KW-0407">Ion channel</keyword>
<comment type="catalytic activity">
    <reaction evidence="8">
        <text>fluoride(in) = fluoride(out)</text>
        <dbReference type="Rhea" id="RHEA:76159"/>
        <dbReference type="ChEBI" id="CHEBI:17051"/>
    </reaction>
    <physiologicalReaction direction="left-to-right" evidence="8">
        <dbReference type="Rhea" id="RHEA:76160"/>
    </physiologicalReaction>
</comment>
<protein>
    <recommendedName>
        <fullName evidence="10">Fluoride-specific ion channel FluC</fullName>
    </recommendedName>
</protein>
<comment type="function">
    <text evidence="9 10">Fluoride-specific ion channel. Important for reducing fluoride concentration in the cell, thus reducing its toxicity.</text>
</comment>
<keyword evidence="10" id="KW-0813">Transport</keyword>
<feature type="transmembrane region" description="Helical" evidence="10">
    <location>
        <begin position="79"/>
        <end position="100"/>
    </location>
</feature>
<evidence type="ECO:0000256" key="6">
    <source>
        <dbReference type="ARBA" id="ARBA00023303"/>
    </source>
</evidence>
<evidence type="ECO:0000256" key="5">
    <source>
        <dbReference type="ARBA" id="ARBA00023136"/>
    </source>
</evidence>
<dbReference type="PANTHER" id="PTHR28259:SF1">
    <property type="entry name" value="FLUORIDE EXPORT PROTEIN 1-RELATED"/>
    <property type="match status" value="1"/>
</dbReference>
<comment type="similarity">
    <text evidence="7 10">Belongs to the fluoride channel Fluc/FEX (TC 1.A.43) family.</text>
</comment>
<gene>
    <name evidence="10" type="primary">fluC</name>
    <name evidence="10" type="synonym">crcB</name>
    <name evidence="12" type="ORF">ELQ90_04430</name>
</gene>